<proteinExistence type="predicted"/>
<dbReference type="Pfam" id="PF01381">
    <property type="entry name" value="HTH_3"/>
    <property type="match status" value="1"/>
</dbReference>
<name>A0A1F5YZM5_9BACT</name>
<dbReference type="PROSITE" id="PS50943">
    <property type="entry name" value="HTH_CROC1"/>
    <property type="match status" value="1"/>
</dbReference>
<sequence>MDKVISLVYKYRKEKELTQEELAAKVGVTRQTIIAMEKGNYTPSVALALKLAKFFRIEVSELFRLKRK</sequence>
<dbReference type="Proteomes" id="UP000177354">
    <property type="component" value="Unassembled WGS sequence"/>
</dbReference>
<dbReference type="Gene3D" id="1.10.260.40">
    <property type="entry name" value="lambda repressor-like DNA-binding domains"/>
    <property type="match status" value="1"/>
</dbReference>
<dbReference type="PANTHER" id="PTHR46558:SF11">
    <property type="entry name" value="HTH-TYPE TRANSCRIPTIONAL REGULATOR XRE"/>
    <property type="match status" value="1"/>
</dbReference>
<dbReference type="GO" id="GO:0003677">
    <property type="term" value="F:DNA binding"/>
    <property type="evidence" value="ECO:0007669"/>
    <property type="project" value="UniProtKB-KW"/>
</dbReference>
<dbReference type="InterPro" id="IPR010982">
    <property type="entry name" value="Lambda_DNA-bd_dom_sf"/>
</dbReference>
<dbReference type="InterPro" id="IPR001387">
    <property type="entry name" value="Cro/C1-type_HTH"/>
</dbReference>
<dbReference type="SUPFAM" id="SSF47413">
    <property type="entry name" value="lambda repressor-like DNA-binding domains"/>
    <property type="match status" value="1"/>
</dbReference>
<feature type="domain" description="HTH cro/C1-type" evidence="2">
    <location>
        <begin position="8"/>
        <end position="62"/>
    </location>
</feature>
<dbReference type="EMBL" id="MFJF01000027">
    <property type="protein sequence ID" value="OGG05670.1"/>
    <property type="molecule type" value="Genomic_DNA"/>
</dbReference>
<dbReference type="PANTHER" id="PTHR46558">
    <property type="entry name" value="TRACRIPTIONAL REGULATORY PROTEIN-RELATED-RELATED"/>
    <property type="match status" value="1"/>
</dbReference>
<accession>A0A1F5YZM5</accession>
<reference evidence="3 4" key="1">
    <citation type="journal article" date="2016" name="Nat. Commun.">
        <title>Thousands of microbial genomes shed light on interconnected biogeochemical processes in an aquifer system.</title>
        <authorList>
            <person name="Anantharaman K."/>
            <person name="Brown C.T."/>
            <person name="Hug L.A."/>
            <person name="Sharon I."/>
            <person name="Castelle C.J."/>
            <person name="Probst A.J."/>
            <person name="Thomas B.C."/>
            <person name="Singh A."/>
            <person name="Wilkins M.J."/>
            <person name="Karaoz U."/>
            <person name="Brodie E.L."/>
            <person name="Williams K.H."/>
            <person name="Hubbard S.S."/>
            <person name="Banfield J.F."/>
        </authorList>
    </citation>
    <scope>NUCLEOTIDE SEQUENCE [LARGE SCALE GENOMIC DNA]</scope>
</reference>
<protein>
    <submittedName>
        <fullName evidence="3">Transcriptional regulator</fullName>
    </submittedName>
</protein>
<organism evidence="3 4">
    <name type="scientific">Candidatus Gottesmanbacteria bacterium RIFCSPHIGHO2_01_FULL_40_15</name>
    <dbReference type="NCBI Taxonomy" id="1798376"/>
    <lineage>
        <taxon>Bacteria</taxon>
        <taxon>Candidatus Gottesmaniibacteriota</taxon>
    </lineage>
</organism>
<dbReference type="SMART" id="SM00530">
    <property type="entry name" value="HTH_XRE"/>
    <property type="match status" value="1"/>
</dbReference>
<evidence type="ECO:0000256" key="1">
    <source>
        <dbReference type="ARBA" id="ARBA00023125"/>
    </source>
</evidence>
<evidence type="ECO:0000313" key="3">
    <source>
        <dbReference type="EMBL" id="OGG05670.1"/>
    </source>
</evidence>
<keyword evidence="1" id="KW-0238">DNA-binding</keyword>
<dbReference type="AlphaFoldDB" id="A0A1F5YZM5"/>
<comment type="caution">
    <text evidence="3">The sequence shown here is derived from an EMBL/GenBank/DDBJ whole genome shotgun (WGS) entry which is preliminary data.</text>
</comment>
<dbReference type="CDD" id="cd00093">
    <property type="entry name" value="HTH_XRE"/>
    <property type="match status" value="1"/>
</dbReference>
<gene>
    <name evidence="3" type="ORF">A2777_00330</name>
</gene>
<evidence type="ECO:0000259" key="2">
    <source>
        <dbReference type="PROSITE" id="PS50943"/>
    </source>
</evidence>
<evidence type="ECO:0000313" key="4">
    <source>
        <dbReference type="Proteomes" id="UP000177354"/>
    </source>
</evidence>